<protein>
    <submittedName>
        <fullName evidence="2">Uncharacterized protein</fullName>
    </submittedName>
</protein>
<comment type="caution">
    <text evidence="2">The sequence shown here is derived from an EMBL/GenBank/DDBJ whole genome shotgun (WGS) entry which is preliminary data.</text>
</comment>
<organism evidence="2 3">
    <name type="scientific">Streptomyces gobitricini</name>
    <dbReference type="NCBI Taxonomy" id="68211"/>
    <lineage>
        <taxon>Bacteria</taxon>
        <taxon>Bacillati</taxon>
        <taxon>Actinomycetota</taxon>
        <taxon>Actinomycetes</taxon>
        <taxon>Kitasatosporales</taxon>
        <taxon>Streptomycetaceae</taxon>
        <taxon>Streptomyces</taxon>
    </lineage>
</organism>
<gene>
    <name evidence="2" type="ORF">GCM10010393_16050</name>
</gene>
<keyword evidence="3" id="KW-1185">Reference proteome</keyword>
<accession>A0ABN3LPL9</accession>
<dbReference type="EMBL" id="BAAASR010000007">
    <property type="protein sequence ID" value="GAA2485783.1"/>
    <property type="molecule type" value="Genomic_DNA"/>
</dbReference>
<dbReference type="Proteomes" id="UP001499942">
    <property type="component" value="Unassembled WGS sequence"/>
</dbReference>
<reference evidence="2 3" key="1">
    <citation type="journal article" date="2019" name="Int. J. Syst. Evol. Microbiol.">
        <title>The Global Catalogue of Microorganisms (GCM) 10K type strain sequencing project: providing services to taxonomists for standard genome sequencing and annotation.</title>
        <authorList>
            <consortium name="The Broad Institute Genomics Platform"/>
            <consortium name="The Broad Institute Genome Sequencing Center for Infectious Disease"/>
            <person name="Wu L."/>
            <person name="Ma J."/>
        </authorList>
    </citation>
    <scope>NUCLEOTIDE SEQUENCE [LARGE SCALE GENOMIC DNA]</scope>
    <source>
        <strain evidence="2 3">JCM 5062</strain>
    </source>
</reference>
<feature type="compositionally biased region" description="Pro residues" evidence="1">
    <location>
        <begin position="42"/>
        <end position="57"/>
    </location>
</feature>
<name>A0ABN3LPL9_9ACTN</name>
<evidence type="ECO:0000313" key="2">
    <source>
        <dbReference type="EMBL" id="GAA2485783.1"/>
    </source>
</evidence>
<proteinExistence type="predicted"/>
<feature type="region of interest" description="Disordered" evidence="1">
    <location>
        <begin position="1"/>
        <end position="66"/>
    </location>
</feature>
<sequence>MLYEGPSSVRQGVANLDRWESNGQGHMHFPTPSSLGASLTLPAPPSTSPDPHPPAAKPPNSSWADA</sequence>
<evidence type="ECO:0000256" key="1">
    <source>
        <dbReference type="SAM" id="MobiDB-lite"/>
    </source>
</evidence>
<evidence type="ECO:0000313" key="3">
    <source>
        <dbReference type="Proteomes" id="UP001499942"/>
    </source>
</evidence>